<accession>A0A8H2ZZE0</accession>
<sequence length="206" mass="23333">MSQCPTVPATPATVIASQPSWVMTATPYMSQAASTVMQSQELPLSQLSPRALKRRLDLESNDEQSQRSSAPPPWSSYEVIKELIDHLYTLRSGDHSLLEYAVGVMESHDLKDGQWWPDWHCHVIVWAKDLVHSKALDLWKFKGVHPHEHLLALRTDKGTFPPLSALQYFKKEAIAWEAWYGNLTEEFLRGQSPIEIKAKQGVSQST</sequence>
<name>A0A8H2ZZE0_9AGAM</name>
<organism evidence="1 2">
    <name type="scientific">Rhizoctonia solani</name>
    <dbReference type="NCBI Taxonomy" id="456999"/>
    <lineage>
        <taxon>Eukaryota</taxon>
        <taxon>Fungi</taxon>
        <taxon>Dikarya</taxon>
        <taxon>Basidiomycota</taxon>
        <taxon>Agaricomycotina</taxon>
        <taxon>Agaricomycetes</taxon>
        <taxon>Cantharellales</taxon>
        <taxon>Ceratobasidiaceae</taxon>
        <taxon>Rhizoctonia</taxon>
    </lineage>
</organism>
<evidence type="ECO:0000313" key="1">
    <source>
        <dbReference type="EMBL" id="CAE6383694.1"/>
    </source>
</evidence>
<protein>
    <submittedName>
        <fullName evidence="1">Uncharacterized protein</fullName>
    </submittedName>
</protein>
<gene>
    <name evidence="1" type="ORF">RDB_LOCUS37155</name>
</gene>
<reference evidence="1" key="1">
    <citation type="submission" date="2021-01" db="EMBL/GenBank/DDBJ databases">
        <authorList>
            <person name="Kaushik A."/>
        </authorList>
    </citation>
    <scope>NUCLEOTIDE SEQUENCE</scope>
    <source>
        <strain evidence="1">AG1-1C</strain>
    </source>
</reference>
<dbReference type="AlphaFoldDB" id="A0A8H2ZZE0"/>
<evidence type="ECO:0000313" key="2">
    <source>
        <dbReference type="Proteomes" id="UP000663846"/>
    </source>
</evidence>
<dbReference type="EMBL" id="CAJMWS010000232">
    <property type="protein sequence ID" value="CAE6383694.1"/>
    <property type="molecule type" value="Genomic_DNA"/>
</dbReference>
<proteinExistence type="predicted"/>
<dbReference type="Proteomes" id="UP000663846">
    <property type="component" value="Unassembled WGS sequence"/>
</dbReference>
<comment type="caution">
    <text evidence="1">The sequence shown here is derived from an EMBL/GenBank/DDBJ whole genome shotgun (WGS) entry which is preliminary data.</text>
</comment>